<evidence type="ECO:0000259" key="3">
    <source>
        <dbReference type="PROSITE" id="PS51782"/>
    </source>
</evidence>
<evidence type="ECO:0000256" key="1">
    <source>
        <dbReference type="SAM" id="MobiDB-lite"/>
    </source>
</evidence>
<sequence length="273" mass="29265">MHRDFKIGLVVALALLLLIIVYFYVSGDELEAPQEGAAPTASEARPPVGAVEVEGEEANEVEWTGELATAADVTADPKLTPTSSPVGAEPAAVKPEYEPIVAPSFEQPAPAVETPKPYTPTATTRLVVRRVVPAVGPLVRRAEGRRIYIVREGDSGFWTVAEHVYGEGKHWPLIAKANPQVDTNALRPGQKLIIPPLPEGPPAGTAAVIAGFVPRSGQRLYTVKRGDQGFWGVAEKVYGHGKHWPLLRKANPSVDPYHLRPGQTLIVPPLSAA</sequence>
<feature type="transmembrane region" description="Helical" evidence="2">
    <location>
        <begin position="7"/>
        <end position="25"/>
    </location>
</feature>
<evidence type="ECO:0000313" key="4">
    <source>
        <dbReference type="EMBL" id="GAF87062.1"/>
    </source>
</evidence>
<feature type="region of interest" description="Disordered" evidence="1">
    <location>
        <begin position="69"/>
        <end position="91"/>
    </location>
</feature>
<dbReference type="PROSITE" id="PS51782">
    <property type="entry name" value="LYSM"/>
    <property type="match status" value="2"/>
</dbReference>
<dbReference type="InterPro" id="IPR036779">
    <property type="entry name" value="LysM_dom_sf"/>
</dbReference>
<dbReference type="CDD" id="cd00118">
    <property type="entry name" value="LysM"/>
    <property type="match status" value="2"/>
</dbReference>
<reference evidence="4" key="1">
    <citation type="journal article" date="2014" name="Front. Microbiol.">
        <title>High frequency of phylogenetically diverse reductive dehalogenase-homologous genes in deep subseafloor sedimentary metagenomes.</title>
        <authorList>
            <person name="Kawai M."/>
            <person name="Futagami T."/>
            <person name="Toyoda A."/>
            <person name="Takaki Y."/>
            <person name="Nishi S."/>
            <person name="Hori S."/>
            <person name="Arai W."/>
            <person name="Tsubouchi T."/>
            <person name="Morono Y."/>
            <person name="Uchiyama I."/>
            <person name="Ito T."/>
            <person name="Fujiyama A."/>
            <person name="Inagaki F."/>
            <person name="Takami H."/>
        </authorList>
    </citation>
    <scope>NUCLEOTIDE SEQUENCE</scope>
    <source>
        <strain evidence="4">Expedition CK06-06</strain>
    </source>
</reference>
<feature type="non-terminal residue" evidence="4">
    <location>
        <position position="273"/>
    </location>
</feature>
<feature type="domain" description="LysM" evidence="3">
    <location>
        <begin position="146"/>
        <end position="194"/>
    </location>
</feature>
<dbReference type="PANTHER" id="PTHR34700:SF4">
    <property type="entry name" value="PHAGE-LIKE ELEMENT PBSX PROTEIN XKDP"/>
    <property type="match status" value="1"/>
</dbReference>
<dbReference type="PANTHER" id="PTHR34700">
    <property type="entry name" value="POTASSIUM BINDING PROTEIN KBP"/>
    <property type="match status" value="1"/>
</dbReference>
<keyword evidence="2" id="KW-0472">Membrane</keyword>
<comment type="caution">
    <text evidence="4">The sequence shown here is derived from an EMBL/GenBank/DDBJ whole genome shotgun (WGS) entry which is preliminary data.</text>
</comment>
<keyword evidence="2" id="KW-1133">Transmembrane helix</keyword>
<evidence type="ECO:0000256" key="2">
    <source>
        <dbReference type="SAM" id="Phobius"/>
    </source>
</evidence>
<dbReference type="SMART" id="SM00257">
    <property type="entry name" value="LysM"/>
    <property type="match status" value="2"/>
</dbReference>
<dbReference type="Gene3D" id="3.10.350.10">
    <property type="entry name" value="LysM domain"/>
    <property type="match status" value="2"/>
</dbReference>
<proteinExistence type="predicted"/>
<organism evidence="4">
    <name type="scientific">marine sediment metagenome</name>
    <dbReference type="NCBI Taxonomy" id="412755"/>
    <lineage>
        <taxon>unclassified sequences</taxon>
        <taxon>metagenomes</taxon>
        <taxon>ecological metagenomes</taxon>
    </lineage>
</organism>
<dbReference type="EMBL" id="BARS01016411">
    <property type="protein sequence ID" value="GAF87062.1"/>
    <property type="molecule type" value="Genomic_DNA"/>
</dbReference>
<feature type="domain" description="LysM" evidence="3">
    <location>
        <begin position="219"/>
        <end position="267"/>
    </location>
</feature>
<name>X0TFZ5_9ZZZZ</name>
<keyword evidence="2" id="KW-0812">Transmembrane</keyword>
<dbReference type="InterPro" id="IPR052196">
    <property type="entry name" value="Bact_Kbp"/>
</dbReference>
<dbReference type="AlphaFoldDB" id="X0TFZ5"/>
<protein>
    <recommendedName>
        <fullName evidence="3">LysM domain-containing protein</fullName>
    </recommendedName>
</protein>
<dbReference type="InterPro" id="IPR018392">
    <property type="entry name" value="LysM"/>
</dbReference>
<gene>
    <name evidence="4" type="ORF">S01H1_27011</name>
</gene>
<accession>X0TFZ5</accession>
<dbReference type="Pfam" id="PF01476">
    <property type="entry name" value="LysM"/>
    <property type="match status" value="2"/>
</dbReference>